<dbReference type="Gene3D" id="1.25.40.390">
    <property type="match status" value="1"/>
</dbReference>
<dbReference type="InterPro" id="IPR011990">
    <property type="entry name" value="TPR-like_helical_dom_sf"/>
</dbReference>
<evidence type="ECO:0000256" key="1">
    <source>
        <dbReference type="SAM" id="SignalP"/>
    </source>
</evidence>
<dbReference type="EMBL" id="JAALLT010000003">
    <property type="protein sequence ID" value="NGP77334.1"/>
    <property type="molecule type" value="Genomic_DNA"/>
</dbReference>
<organism evidence="2 3">
    <name type="scientific">Halalkalibaculum roseum</name>
    <dbReference type="NCBI Taxonomy" id="2709311"/>
    <lineage>
        <taxon>Bacteria</taxon>
        <taxon>Pseudomonadati</taxon>
        <taxon>Balneolota</taxon>
        <taxon>Balneolia</taxon>
        <taxon>Balneolales</taxon>
        <taxon>Balneolaceae</taxon>
        <taxon>Halalkalibaculum</taxon>
    </lineage>
</organism>
<dbReference type="Pfam" id="PF12771">
    <property type="entry name" value="SusD-like_2"/>
    <property type="match status" value="1"/>
</dbReference>
<dbReference type="InterPro" id="IPR041662">
    <property type="entry name" value="SusD-like_2"/>
</dbReference>
<feature type="signal peptide" evidence="1">
    <location>
        <begin position="1"/>
        <end position="26"/>
    </location>
</feature>
<evidence type="ECO:0000313" key="3">
    <source>
        <dbReference type="Proteomes" id="UP000473278"/>
    </source>
</evidence>
<keyword evidence="2" id="KW-0449">Lipoprotein</keyword>
<feature type="chain" id="PRO_5026874519" evidence="1">
    <location>
        <begin position="27"/>
        <end position="455"/>
    </location>
</feature>
<name>A0A6M1T192_9BACT</name>
<sequence length="455" mass="50496">MKTILHNKFVLIILLLTFSTCNVNDAFVDGYREDPNLPTDAPAEKVFIAAQTAQIVYHEGYGSRIANMWTQHFVGTENQYENIYGYGVTTQDFLSIWFDPYVRVLANLRIVQEKAAASGKENLVAIAKISEAMTIGTTAALFGDIPYEEAAQAEEGNQQPVFDNQIQVYESVIAKLDEAIQSLEGAPDLPEGVDAFTLEGDAEEWIAVAYTLKARFHMHLSNQDASQLDLAFSAAQNGIMVNDGSADLLIPHGTVSGENVNLWSAFKSDRGWMTGENSYALELLNNRNNTKTDESARSAFFYDPDDDFLPNSVDGAYQPDSPFPLATYTENMLIIAEVEARRDNDQQALNALNAVRQYNENTYGGNYDDLTLADFLVGGEYESTTILQEVLDEAYLTYISRLEAFNLIRRVDYPLAPVEGSEIPQRFLYSEQEANANPNTPSPLPGLFEATAVNQ</sequence>
<protein>
    <submittedName>
        <fullName evidence="2">SusD/RagB family nutrient-binding outer membrane lipoprotein</fullName>
    </submittedName>
</protein>
<dbReference type="AlphaFoldDB" id="A0A6M1T192"/>
<reference evidence="2 3" key="1">
    <citation type="submission" date="2020-02" db="EMBL/GenBank/DDBJ databases">
        <title>Balneolaceae bacterium YR4-1, complete genome.</title>
        <authorList>
            <person name="Li Y."/>
            <person name="Wu S."/>
        </authorList>
    </citation>
    <scope>NUCLEOTIDE SEQUENCE [LARGE SCALE GENOMIC DNA]</scope>
    <source>
        <strain evidence="2 3">YR4-1</strain>
    </source>
</reference>
<evidence type="ECO:0000313" key="2">
    <source>
        <dbReference type="EMBL" id="NGP77334.1"/>
    </source>
</evidence>
<comment type="caution">
    <text evidence="2">The sequence shown here is derived from an EMBL/GenBank/DDBJ whole genome shotgun (WGS) entry which is preliminary data.</text>
</comment>
<keyword evidence="1" id="KW-0732">Signal</keyword>
<dbReference type="Proteomes" id="UP000473278">
    <property type="component" value="Unassembled WGS sequence"/>
</dbReference>
<dbReference type="SUPFAM" id="SSF48452">
    <property type="entry name" value="TPR-like"/>
    <property type="match status" value="1"/>
</dbReference>
<dbReference type="RefSeq" id="WP_165142550.1">
    <property type="nucleotide sequence ID" value="NZ_JAALLT010000003.1"/>
</dbReference>
<accession>A0A6M1T192</accession>
<gene>
    <name evidence="2" type="ORF">G3570_11860</name>
</gene>
<proteinExistence type="predicted"/>
<keyword evidence="3" id="KW-1185">Reference proteome</keyword>